<dbReference type="Proteomes" id="UP000316167">
    <property type="component" value="Unassembled WGS sequence"/>
</dbReference>
<dbReference type="RefSeq" id="WP_144884835.1">
    <property type="nucleotide sequence ID" value="NZ_VLLE01000002.1"/>
</dbReference>
<dbReference type="InterPro" id="IPR003004">
    <property type="entry name" value="GspF/PilC"/>
</dbReference>
<dbReference type="EMBL" id="VLLE01000002">
    <property type="protein sequence ID" value="TWI85737.1"/>
    <property type="molecule type" value="Genomic_DNA"/>
</dbReference>
<keyword evidence="4 10" id="KW-0813">Transport</keyword>
<comment type="caution">
    <text evidence="13">The sequence shown here is derived from an EMBL/GenBank/DDBJ whole genome shotgun (WGS) entry which is preliminary data.</text>
</comment>
<evidence type="ECO:0000256" key="4">
    <source>
        <dbReference type="ARBA" id="ARBA00022448"/>
    </source>
</evidence>
<evidence type="ECO:0000256" key="5">
    <source>
        <dbReference type="ARBA" id="ARBA00022475"/>
    </source>
</evidence>
<evidence type="ECO:0000313" key="14">
    <source>
        <dbReference type="Proteomes" id="UP000316167"/>
    </source>
</evidence>
<feature type="transmembrane region" description="Helical" evidence="11">
    <location>
        <begin position="149"/>
        <end position="172"/>
    </location>
</feature>
<dbReference type="InterPro" id="IPR018076">
    <property type="entry name" value="T2SS_GspF_dom"/>
</dbReference>
<reference evidence="13 14" key="1">
    <citation type="journal article" date="2015" name="Stand. Genomic Sci.">
        <title>Genomic Encyclopedia of Bacterial and Archaeal Type Strains, Phase III: the genomes of soil and plant-associated and newly described type strains.</title>
        <authorList>
            <person name="Whitman W.B."/>
            <person name="Woyke T."/>
            <person name="Klenk H.P."/>
            <person name="Zhou Y."/>
            <person name="Lilburn T.G."/>
            <person name="Beck B.J."/>
            <person name="De Vos P."/>
            <person name="Vandamme P."/>
            <person name="Eisen J.A."/>
            <person name="Garrity G."/>
            <person name="Hugenholtz P."/>
            <person name="Kyrpides N.C."/>
        </authorList>
    </citation>
    <scope>NUCLEOTIDE SEQUENCE [LARGE SCALE GENOMIC DNA]</scope>
    <source>
        <strain evidence="13 14">CGMCC 1.7271</strain>
    </source>
</reference>
<dbReference type="AlphaFoldDB" id="A0A562SWR0"/>
<evidence type="ECO:0000256" key="8">
    <source>
        <dbReference type="ARBA" id="ARBA00023136"/>
    </source>
</evidence>
<feature type="domain" description="Type II secretion system protein GspF" evidence="12">
    <location>
        <begin position="253"/>
        <end position="375"/>
    </location>
</feature>
<keyword evidence="8 11" id="KW-0472">Membrane</keyword>
<dbReference type="PANTHER" id="PTHR30012:SF0">
    <property type="entry name" value="TYPE II SECRETION SYSTEM PROTEIN F-RELATED"/>
    <property type="match status" value="1"/>
</dbReference>
<dbReference type="PROSITE" id="PS00874">
    <property type="entry name" value="T2SP_F"/>
    <property type="match status" value="1"/>
</dbReference>
<proteinExistence type="inferred from homology"/>
<evidence type="ECO:0000256" key="11">
    <source>
        <dbReference type="SAM" id="Phobius"/>
    </source>
</evidence>
<name>A0A562SWR0_9BACT</name>
<dbReference type="Pfam" id="PF00482">
    <property type="entry name" value="T2SSF"/>
    <property type="match status" value="2"/>
</dbReference>
<dbReference type="OrthoDB" id="1523422at2"/>
<evidence type="ECO:0000256" key="2">
    <source>
        <dbReference type="ARBA" id="ARBA00004651"/>
    </source>
</evidence>
<comment type="similarity">
    <text evidence="3 10">Belongs to the GSP F family.</text>
</comment>
<dbReference type="InterPro" id="IPR042094">
    <property type="entry name" value="T2SS_GspF_sf"/>
</dbReference>
<sequence>MNIDVRKLNRKIDTESNEKKSSADASAFWSFLSRDISFTRTAITDKVKENFYLELSALMEAGVDINNSMVIIINEIKDKKIKKVLEELHANIIAGATLSQAMRKERSFTSYEFFSIQIGEETGRLIDIFKQLSLFFESKVKQRRQVLNAISYPIFILFVSFCAIFFMVNYVVPLFADIFKRFGSDLPTLTKAVLKFSILFKKFAYVILLIVVFSILFYYNQRNKNWYRRMSSAFLIRLPVIGRLLQKIYLTRFAHTMSLLLSSDIPMLQALELTRKMISFYPIETSLQVIEQSVLVGDSLNKSMELHSVFPRKMISMIKVGEEVNQLSLFFDKIALQFSREVDHLSSLLGKLIEPVVIIILGVITGVILIALYLPLFKFGQTLQ</sequence>
<evidence type="ECO:0000256" key="6">
    <source>
        <dbReference type="ARBA" id="ARBA00022692"/>
    </source>
</evidence>
<comment type="subcellular location">
    <subcellularLocation>
        <location evidence="2 10">Cell membrane</location>
        <topology evidence="2 10">Multi-pass membrane protein</topology>
    </subcellularLocation>
</comment>
<keyword evidence="7 11" id="KW-1133">Transmembrane helix</keyword>
<evidence type="ECO:0000259" key="12">
    <source>
        <dbReference type="Pfam" id="PF00482"/>
    </source>
</evidence>
<feature type="domain" description="Type II secretion system protein GspF" evidence="12">
    <location>
        <begin position="51"/>
        <end position="173"/>
    </location>
</feature>
<feature type="transmembrane region" description="Helical" evidence="11">
    <location>
        <begin position="356"/>
        <end position="376"/>
    </location>
</feature>
<gene>
    <name evidence="13" type="ORF">IQ13_0902</name>
</gene>
<dbReference type="PANTHER" id="PTHR30012">
    <property type="entry name" value="GENERAL SECRETION PATHWAY PROTEIN"/>
    <property type="match status" value="1"/>
</dbReference>
<keyword evidence="14" id="KW-1185">Reference proteome</keyword>
<keyword evidence="5" id="KW-1003">Cell membrane</keyword>
<dbReference type="GO" id="GO:0009306">
    <property type="term" value="P:protein secretion"/>
    <property type="evidence" value="ECO:0007669"/>
    <property type="project" value="InterPro"/>
</dbReference>
<feature type="transmembrane region" description="Helical" evidence="11">
    <location>
        <begin position="203"/>
        <end position="220"/>
    </location>
</feature>
<evidence type="ECO:0000256" key="1">
    <source>
        <dbReference type="ARBA" id="ARBA00002684"/>
    </source>
</evidence>
<evidence type="ECO:0000256" key="10">
    <source>
        <dbReference type="RuleBase" id="RU003923"/>
    </source>
</evidence>
<comment type="function">
    <text evidence="1">Component of the type II secretion system inner membrane complex required for the energy-dependent secretion of extracellular factors such as proteases and toxins from the periplasm.</text>
</comment>
<evidence type="ECO:0000256" key="7">
    <source>
        <dbReference type="ARBA" id="ARBA00022989"/>
    </source>
</evidence>
<dbReference type="GO" id="GO:0005886">
    <property type="term" value="C:plasma membrane"/>
    <property type="evidence" value="ECO:0007669"/>
    <property type="project" value="UniProtKB-SubCell"/>
</dbReference>
<evidence type="ECO:0000313" key="13">
    <source>
        <dbReference type="EMBL" id="TWI85737.1"/>
    </source>
</evidence>
<accession>A0A562SWR0</accession>
<keyword evidence="6 10" id="KW-0812">Transmembrane</keyword>
<dbReference type="Gene3D" id="1.20.81.30">
    <property type="entry name" value="Type II secretion system (T2SS), domain F"/>
    <property type="match status" value="2"/>
</dbReference>
<organism evidence="13 14">
    <name type="scientific">Lacibacter cauensis</name>
    <dbReference type="NCBI Taxonomy" id="510947"/>
    <lineage>
        <taxon>Bacteria</taxon>
        <taxon>Pseudomonadati</taxon>
        <taxon>Bacteroidota</taxon>
        <taxon>Chitinophagia</taxon>
        <taxon>Chitinophagales</taxon>
        <taxon>Chitinophagaceae</taxon>
        <taxon>Lacibacter</taxon>
    </lineage>
</organism>
<dbReference type="PRINTS" id="PR00812">
    <property type="entry name" value="BCTERIALGSPF"/>
</dbReference>
<protein>
    <recommendedName>
        <fullName evidence="9">General secretion pathway protein F</fullName>
    </recommendedName>
</protein>
<dbReference type="InterPro" id="IPR001992">
    <property type="entry name" value="T2SS_GspF/T4SS_PilC_CS"/>
</dbReference>
<evidence type="ECO:0000256" key="9">
    <source>
        <dbReference type="ARBA" id="ARBA00030750"/>
    </source>
</evidence>
<evidence type="ECO:0000256" key="3">
    <source>
        <dbReference type="ARBA" id="ARBA00005745"/>
    </source>
</evidence>